<name>A0A8D8ILF2_CULPI</name>
<dbReference type="EMBL" id="HBUE01256021">
    <property type="protein sequence ID" value="CAG6556514.1"/>
    <property type="molecule type" value="Transcribed_RNA"/>
</dbReference>
<proteinExistence type="predicted"/>
<reference evidence="1" key="1">
    <citation type="submission" date="2021-05" db="EMBL/GenBank/DDBJ databases">
        <authorList>
            <person name="Alioto T."/>
            <person name="Alioto T."/>
            <person name="Gomez Garrido J."/>
        </authorList>
    </citation>
    <scope>NUCLEOTIDE SEQUENCE</scope>
</reference>
<dbReference type="AlphaFoldDB" id="A0A8D8ILF2"/>
<protein>
    <submittedName>
        <fullName evidence="1">(northern house mosquito) hypothetical protein</fullName>
    </submittedName>
</protein>
<sequence>MPRARPRTLSSSSTVHGDIARRIESIREVDKSLRFMTHRSDFQSIDVTGSLKQRPHYDATIPQQHSSCWLVLLSCLVRDRWPDGEVMEEQIMAVGQEAYCYNPGHRPLSIFK</sequence>
<dbReference type="EMBL" id="HBUE01079175">
    <property type="protein sequence ID" value="CAG6476757.1"/>
    <property type="molecule type" value="Transcribed_RNA"/>
</dbReference>
<evidence type="ECO:0000313" key="1">
    <source>
        <dbReference type="EMBL" id="CAG6556514.1"/>
    </source>
</evidence>
<dbReference type="EMBL" id="HBUE01151033">
    <property type="protein sequence ID" value="CAG6505218.1"/>
    <property type="molecule type" value="Transcribed_RNA"/>
</dbReference>
<accession>A0A8D8ILF2</accession>
<organism evidence="1">
    <name type="scientific">Culex pipiens</name>
    <name type="common">House mosquito</name>
    <dbReference type="NCBI Taxonomy" id="7175"/>
    <lineage>
        <taxon>Eukaryota</taxon>
        <taxon>Metazoa</taxon>
        <taxon>Ecdysozoa</taxon>
        <taxon>Arthropoda</taxon>
        <taxon>Hexapoda</taxon>
        <taxon>Insecta</taxon>
        <taxon>Pterygota</taxon>
        <taxon>Neoptera</taxon>
        <taxon>Endopterygota</taxon>
        <taxon>Diptera</taxon>
        <taxon>Nematocera</taxon>
        <taxon>Culicoidea</taxon>
        <taxon>Culicidae</taxon>
        <taxon>Culicinae</taxon>
        <taxon>Culicini</taxon>
        <taxon>Culex</taxon>
        <taxon>Culex</taxon>
    </lineage>
</organism>